<gene>
    <name evidence="2" type="ORF">L873DRAFT_1813306</name>
</gene>
<evidence type="ECO:0000313" key="2">
    <source>
        <dbReference type="EMBL" id="RPA95123.1"/>
    </source>
</evidence>
<reference evidence="2 3" key="1">
    <citation type="journal article" date="2018" name="Nat. Ecol. Evol.">
        <title>Pezizomycetes genomes reveal the molecular basis of ectomycorrhizal truffle lifestyle.</title>
        <authorList>
            <person name="Murat C."/>
            <person name="Payen T."/>
            <person name="Noel B."/>
            <person name="Kuo A."/>
            <person name="Morin E."/>
            <person name="Chen J."/>
            <person name="Kohler A."/>
            <person name="Krizsan K."/>
            <person name="Balestrini R."/>
            <person name="Da Silva C."/>
            <person name="Montanini B."/>
            <person name="Hainaut M."/>
            <person name="Levati E."/>
            <person name="Barry K.W."/>
            <person name="Belfiori B."/>
            <person name="Cichocki N."/>
            <person name="Clum A."/>
            <person name="Dockter R.B."/>
            <person name="Fauchery L."/>
            <person name="Guy J."/>
            <person name="Iotti M."/>
            <person name="Le Tacon F."/>
            <person name="Lindquist E.A."/>
            <person name="Lipzen A."/>
            <person name="Malagnac F."/>
            <person name="Mello A."/>
            <person name="Molinier V."/>
            <person name="Miyauchi S."/>
            <person name="Poulain J."/>
            <person name="Riccioni C."/>
            <person name="Rubini A."/>
            <person name="Sitrit Y."/>
            <person name="Splivallo R."/>
            <person name="Traeger S."/>
            <person name="Wang M."/>
            <person name="Zifcakova L."/>
            <person name="Wipf D."/>
            <person name="Zambonelli A."/>
            <person name="Paolocci F."/>
            <person name="Nowrousian M."/>
            <person name="Ottonello S."/>
            <person name="Baldrian P."/>
            <person name="Spatafora J.W."/>
            <person name="Henrissat B."/>
            <person name="Nagy L.G."/>
            <person name="Aury J.M."/>
            <person name="Wincker P."/>
            <person name="Grigoriev I.V."/>
            <person name="Bonfante P."/>
            <person name="Martin F.M."/>
        </authorList>
    </citation>
    <scope>NUCLEOTIDE SEQUENCE [LARGE SCALE GENOMIC DNA]</scope>
    <source>
        <strain evidence="2 3">120613-1</strain>
    </source>
</reference>
<dbReference type="Proteomes" id="UP000276215">
    <property type="component" value="Unassembled WGS sequence"/>
</dbReference>
<dbReference type="AlphaFoldDB" id="A0A3N4JA20"/>
<keyword evidence="1" id="KW-0812">Transmembrane</keyword>
<name>A0A3N4JA20_9PEZI</name>
<feature type="transmembrane region" description="Helical" evidence="1">
    <location>
        <begin position="16"/>
        <end position="36"/>
    </location>
</feature>
<evidence type="ECO:0000313" key="3">
    <source>
        <dbReference type="Proteomes" id="UP000276215"/>
    </source>
</evidence>
<proteinExistence type="predicted"/>
<protein>
    <submittedName>
        <fullName evidence="2">Uncharacterized protein</fullName>
    </submittedName>
</protein>
<keyword evidence="1" id="KW-0472">Membrane</keyword>
<accession>A0A3N4JA20</accession>
<dbReference type="EMBL" id="ML120429">
    <property type="protein sequence ID" value="RPA95123.1"/>
    <property type="molecule type" value="Genomic_DNA"/>
</dbReference>
<sequence>MRVTGLTPVEFTFQSLLIRLTTSFASLFSAAFCLGMDVGDRTARDSGGLTVLPS</sequence>
<evidence type="ECO:0000256" key="1">
    <source>
        <dbReference type="SAM" id="Phobius"/>
    </source>
</evidence>
<organism evidence="2 3">
    <name type="scientific">Choiromyces venosus 120613-1</name>
    <dbReference type="NCBI Taxonomy" id="1336337"/>
    <lineage>
        <taxon>Eukaryota</taxon>
        <taxon>Fungi</taxon>
        <taxon>Dikarya</taxon>
        <taxon>Ascomycota</taxon>
        <taxon>Pezizomycotina</taxon>
        <taxon>Pezizomycetes</taxon>
        <taxon>Pezizales</taxon>
        <taxon>Tuberaceae</taxon>
        <taxon>Choiromyces</taxon>
    </lineage>
</organism>
<keyword evidence="1" id="KW-1133">Transmembrane helix</keyword>
<keyword evidence="3" id="KW-1185">Reference proteome</keyword>